<feature type="compositionally biased region" description="Basic and acidic residues" evidence="1">
    <location>
        <begin position="219"/>
        <end position="232"/>
    </location>
</feature>
<feature type="compositionally biased region" description="Polar residues" evidence="1">
    <location>
        <begin position="204"/>
        <end position="218"/>
    </location>
</feature>
<comment type="caution">
    <text evidence="2">The sequence shown here is derived from an EMBL/GenBank/DDBJ whole genome shotgun (WGS) entry which is preliminary data.</text>
</comment>
<gene>
    <name evidence="2" type="ORF">INT43_005286</name>
</gene>
<dbReference type="Proteomes" id="UP000654370">
    <property type="component" value="Unassembled WGS sequence"/>
</dbReference>
<feature type="region of interest" description="Disordered" evidence="1">
    <location>
        <begin position="1"/>
        <end position="25"/>
    </location>
</feature>
<sequence>MKRSSPSSGTSSSTRPESSWNDCPAPAITYHFNPTEKHSLVKRHVSHCIQTAKRQSRESSSHRTLSLTPINTSVNSGGLPSPPVEADHEASQDFSGNKYAHIVSPSATPTEEQQRDARFNDNVVACVVQKLKDERPCSPDEESSHGPTVQNTDHADNLPDEEDIRQKIADLTAEKHRLFQLMKSKMQGTSETSTSDTSEEDHCSIQNQQLPKSSATLSDNEKENSSIERAEEAMSNTLSTKPTSPSSSSPRPQTYRSRPLSDRGYHHPYRPSPSSRSTYNGAYRCHRIDYSPRFAPPMRQNPYGAPPPLAYRRRPALDRRPPRY</sequence>
<feature type="compositionally biased region" description="Basic and acidic residues" evidence="1">
    <location>
        <begin position="134"/>
        <end position="144"/>
    </location>
</feature>
<feature type="compositionally biased region" description="Basic and acidic residues" evidence="1">
    <location>
        <begin position="315"/>
        <end position="324"/>
    </location>
</feature>
<feature type="compositionally biased region" description="Polar residues" evidence="1">
    <location>
        <begin position="62"/>
        <end position="78"/>
    </location>
</feature>
<feature type="region of interest" description="Disordered" evidence="1">
    <location>
        <begin position="52"/>
        <end position="92"/>
    </location>
</feature>
<dbReference type="EMBL" id="JAEPQZ010000014">
    <property type="protein sequence ID" value="KAG2173866.1"/>
    <property type="molecule type" value="Genomic_DNA"/>
</dbReference>
<evidence type="ECO:0000313" key="2">
    <source>
        <dbReference type="EMBL" id="KAG2173866.1"/>
    </source>
</evidence>
<evidence type="ECO:0000256" key="1">
    <source>
        <dbReference type="SAM" id="MobiDB-lite"/>
    </source>
</evidence>
<evidence type="ECO:0000313" key="3">
    <source>
        <dbReference type="Proteomes" id="UP000654370"/>
    </source>
</evidence>
<name>A0A8H7PIH2_MORIS</name>
<protein>
    <submittedName>
        <fullName evidence="2">Uncharacterized protein</fullName>
    </submittedName>
</protein>
<feature type="compositionally biased region" description="Low complexity" evidence="1">
    <location>
        <begin position="1"/>
        <end position="19"/>
    </location>
</feature>
<dbReference type="AlphaFoldDB" id="A0A8H7PIH2"/>
<reference evidence="2" key="1">
    <citation type="submission" date="2020-12" db="EMBL/GenBank/DDBJ databases">
        <title>Metabolic potential, ecology and presence of endohyphal bacteria is reflected in genomic diversity of Mucoromycotina.</title>
        <authorList>
            <person name="Muszewska A."/>
            <person name="Okrasinska A."/>
            <person name="Steczkiewicz K."/>
            <person name="Drgas O."/>
            <person name="Orlowska M."/>
            <person name="Perlinska-Lenart U."/>
            <person name="Aleksandrzak-Piekarczyk T."/>
            <person name="Szatraj K."/>
            <person name="Zielenkiewicz U."/>
            <person name="Pilsyk S."/>
            <person name="Malc E."/>
            <person name="Mieczkowski P."/>
            <person name="Kruszewska J.S."/>
            <person name="Biernat P."/>
            <person name="Pawlowska J."/>
        </authorList>
    </citation>
    <scope>NUCLEOTIDE SEQUENCE</scope>
    <source>
        <strain evidence="2">WA0000067209</strain>
    </source>
</reference>
<accession>A0A8H7PIH2</accession>
<feature type="region of interest" description="Disordered" evidence="1">
    <location>
        <begin position="182"/>
        <end position="324"/>
    </location>
</feature>
<feature type="region of interest" description="Disordered" evidence="1">
    <location>
        <begin position="134"/>
        <end position="159"/>
    </location>
</feature>
<dbReference type="OrthoDB" id="2427532at2759"/>
<organism evidence="2 3">
    <name type="scientific">Mortierella isabellina</name>
    <name type="common">Filamentous fungus</name>
    <name type="synonym">Umbelopsis isabellina</name>
    <dbReference type="NCBI Taxonomy" id="91625"/>
    <lineage>
        <taxon>Eukaryota</taxon>
        <taxon>Fungi</taxon>
        <taxon>Fungi incertae sedis</taxon>
        <taxon>Mucoromycota</taxon>
        <taxon>Mucoromycotina</taxon>
        <taxon>Umbelopsidomycetes</taxon>
        <taxon>Umbelopsidales</taxon>
        <taxon>Umbelopsidaceae</taxon>
        <taxon>Umbelopsis</taxon>
    </lineage>
</organism>
<keyword evidence="3" id="KW-1185">Reference proteome</keyword>
<feature type="compositionally biased region" description="Low complexity" evidence="1">
    <location>
        <begin position="235"/>
        <end position="258"/>
    </location>
</feature>
<proteinExistence type="predicted"/>